<evidence type="ECO:0000256" key="1">
    <source>
        <dbReference type="SAM" id="MobiDB-lite"/>
    </source>
</evidence>
<feature type="compositionally biased region" description="Low complexity" evidence="1">
    <location>
        <begin position="40"/>
        <end position="62"/>
    </location>
</feature>
<proteinExistence type="predicted"/>
<feature type="compositionally biased region" description="Basic and acidic residues" evidence="1">
    <location>
        <begin position="1"/>
        <end position="11"/>
    </location>
</feature>
<feature type="compositionally biased region" description="Polar residues" evidence="1">
    <location>
        <begin position="119"/>
        <end position="138"/>
    </location>
</feature>
<comment type="caution">
    <text evidence="2">The sequence shown here is derived from an EMBL/GenBank/DDBJ whole genome shotgun (WGS) entry which is preliminary data.</text>
</comment>
<gene>
    <name evidence="2" type="ORF">BaRGS_00001453</name>
</gene>
<feature type="region of interest" description="Disordered" evidence="1">
    <location>
        <begin position="1"/>
        <end position="26"/>
    </location>
</feature>
<protein>
    <submittedName>
        <fullName evidence="2">Uncharacterized protein</fullName>
    </submittedName>
</protein>
<organism evidence="2 3">
    <name type="scientific">Batillaria attramentaria</name>
    <dbReference type="NCBI Taxonomy" id="370345"/>
    <lineage>
        <taxon>Eukaryota</taxon>
        <taxon>Metazoa</taxon>
        <taxon>Spiralia</taxon>
        <taxon>Lophotrochozoa</taxon>
        <taxon>Mollusca</taxon>
        <taxon>Gastropoda</taxon>
        <taxon>Caenogastropoda</taxon>
        <taxon>Sorbeoconcha</taxon>
        <taxon>Cerithioidea</taxon>
        <taxon>Batillariidae</taxon>
        <taxon>Batillaria</taxon>
    </lineage>
</organism>
<dbReference type="Proteomes" id="UP001519460">
    <property type="component" value="Unassembled WGS sequence"/>
</dbReference>
<feature type="non-terminal residue" evidence="2">
    <location>
        <position position="166"/>
    </location>
</feature>
<dbReference type="AlphaFoldDB" id="A0ABD0M6X3"/>
<feature type="non-terminal residue" evidence="2">
    <location>
        <position position="1"/>
    </location>
</feature>
<feature type="region of interest" description="Disordered" evidence="1">
    <location>
        <begin position="108"/>
        <end position="150"/>
    </location>
</feature>
<sequence length="166" mass="18249">HRQSDTFHDDVTDSLTSSSRTATPDVTAALGNRDACSNLNHGSTGTMSSSGSSLSLNNNHSHPSYHGPGTHYTGLDETCASFHKYKHSILHRYLSDAHQQALILDEDSVAKSRDRHHSSSTGSRDFEELSTSSVSSPAHETHHDHLDDFSEEFETMALRRRTSDVS</sequence>
<keyword evidence="3" id="KW-1185">Reference proteome</keyword>
<name>A0ABD0M6X3_9CAEN</name>
<accession>A0ABD0M6X3</accession>
<feature type="compositionally biased region" description="Polar residues" evidence="1">
    <location>
        <begin position="13"/>
        <end position="24"/>
    </location>
</feature>
<evidence type="ECO:0000313" key="3">
    <source>
        <dbReference type="Proteomes" id="UP001519460"/>
    </source>
</evidence>
<feature type="region of interest" description="Disordered" evidence="1">
    <location>
        <begin position="39"/>
        <end position="69"/>
    </location>
</feature>
<feature type="compositionally biased region" description="Basic and acidic residues" evidence="1">
    <location>
        <begin position="139"/>
        <end position="148"/>
    </location>
</feature>
<dbReference type="EMBL" id="JACVVK020000004">
    <property type="protein sequence ID" value="KAK7507518.1"/>
    <property type="molecule type" value="Genomic_DNA"/>
</dbReference>
<reference evidence="2 3" key="1">
    <citation type="journal article" date="2023" name="Sci. Data">
        <title>Genome assembly of the Korean intertidal mud-creeper Batillaria attramentaria.</title>
        <authorList>
            <person name="Patra A.K."/>
            <person name="Ho P.T."/>
            <person name="Jun S."/>
            <person name="Lee S.J."/>
            <person name="Kim Y."/>
            <person name="Won Y.J."/>
        </authorList>
    </citation>
    <scope>NUCLEOTIDE SEQUENCE [LARGE SCALE GENOMIC DNA]</scope>
    <source>
        <strain evidence="2">Wonlab-2016</strain>
    </source>
</reference>
<evidence type="ECO:0000313" key="2">
    <source>
        <dbReference type="EMBL" id="KAK7507518.1"/>
    </source>
</evidence>